<keyword evidence="1" id="KW-0723">Serine/threonine-protein kinase</keyword>
<dbReference type="Proteomes" id="UP001596435">
    <property type="component" value="Unassembled WGS sequence"/>
</dbReference>
<keyword evidence="1" id="KW-0808">Transferase</keyword>
<dbReference type="PANTHER" id="PTHR35526:SF3">
    <property type="entry name" value="ANTI-SIGMA-F FACTOR RSBW"/>
    <property type="match status" value="1"/>
</dbReference>
<reference evidence="5" key="1">
    <citation type="journal article" date="2019" name="Int. J. Syst. Evol. Microbiol.">
        <title>The Global Catalogue of Microorganisms (GCM) 10K type strain sequencing project: providing services to taxonomists for standard genome sequencing and annotation.</title>
        <authorList>
            <consortium name="The Broad Institute Genomics Platform"/>
            <consortium name="The Broad Institute Genome Sequencing Center for Infectious Disease"/>
            <person name="Wu L."/>
            <person name="Ma J."/>
        </authorList>
    </citation>
    <scope>NUCLEOTIDE SEQUENCE [LARGE SCALE GENOMIC DNA]</scope>
    <source>
        <strain evidence="5">CGMCC 1.12859</strain>
    </source>
</reference>
<feature type="region of interest" description="Disordered" evidence="2">
    <location>
        <begin position="90"/>
        <end position="110"/>
    </location>
</feature>
<dbReference type="GO" id="GO:0005524">
    <property type="term" value="F:ATP binding"/>
    <property type="evidence" value="ECO:0007669"/>
    <property type="project" value="UniProtKB-KW"/>
</dbReference>
<evidence type="ECO:0000313" key="4">
    <source>
        <dbReference type="EMBL" id="MFC7181735.1"/>
    </source>
</evidence>
<evidence type="ECO:0000313" key="5">
    <source>
        <dbReference type="Proteomes" id="UP001596435"/>
    </source>
</evidence>
<comment type="caution">
    <text evidence="4">The sequence shown here is derived from an EMBL/GenBank/DDBJ whole genome shotgun (WGS) entry which is preliminary data.</text>
</comment>
<organism evidence="4 5">
    <name type="scientific">Kitasatospora paranensis</name>
    <dbReference type="NCBI Taxonomy" id="258053"/>
    <lineage>
        <taxon>Bacteria</taxon>
        <taxon>Bacillati</taxon>
        <taxon>Actinomycetota</taxon>
        <taxon>Actinomycetes</taxon>
        <taxon>Kitasatosporales</taxon>
        <taxon>Streptomycetaceae</taxon>
        <taxon>Kitasatospora</taxon>
    </lineage>
</organism>
<evidence type="ECO:0000259" key="3">
    <source>
        <dbReference type="Pfam" id="PF13581"/>
    </source>
</evidence>
<dbReference type="InterPro" id="IPR036890">
    <property type="entry name" value="HATPase_C_sf"/>
</dbReference>
<dbReference type="InterPro" id="IPR050267">
    <property type="entry name" value="Anti-sigma-factor_SerPK"/>
</dbReference>
<accession>A0ABW2G1H1</accession>
<proteinExistence type="predicted"/>
<dbReference type="RefSeq" id="WP_345706404.1">
    <property type="nucleotide sequence ID" value="NZ_BAABKV010000001.1"/>
</dbReference>
<feature type="domain" description="Histidine kinase/HSP90-like ATPase" evidence="3">
    <location>
        <begin position="27"/>
        <end position="133"/>
    </location>
</feature>
<dbReference type="CDD" id="cd16936">
    <property type="entry name" value="HATPase_RsbW-like"/>
    <property type="match status" value="1"/>
</dbReference>
<dbReference type="PANTHER" id="PTHR35526">
    <property type="entry name" value="ANTI-SIGMA-F FACTOR RSBW-RELATED"/>
    <property type="match status" value="1"/>
</dbReference>
<keyword evidence="5" id="KW-1185">Reference proteome</keyword>
<name>A0ABW2G1H1_9ACTN</name>
<dbReference type="EMBL" id="JBHTAJ010000035">
    <property type="protein sequence ID" value="MFC7181735.1"/>
    <property type="molecule type" value="Genomic_DNA"/>
</dbReference>
<keyword evidence="1" id="KW-0418">Kinase</keyword>
<gene>
    <name evidence="4" type="ORF">ACFQMG_19480</name>
</gene>
<keyword evidence="4" id="KW-0067">ATP-binding</keyword>
<protein>
    <submittedName>
        <fullName evidence="4">ATP-binding protein</fullName>
    </submittedName>
</protein>
<keyword evidence="4" id="KW-0547">Nucleotide-binding</keyword>
<evidence type="ECO:0000256" key="2">
    <source>
        <dbReference type="SAM" id="MobiDB-lite"/>
    </source>
</evidence>
<dbReference type="SUPFAM" id="SSF55874">
    <property type="entry name" value="ATPase domain of HSP90 chaperone/DNA topoisomerase II/histidine kinase"/>
    <property type="match status" value="1"/>
</dbReference>
<dbReference type="InterPro" id="IPR003594">
    <property type="entry name" value="HATPase_dom"/>
</dbReference>
<dbReference type="Gene3D" id="3.30.565.10">
    <property type="entry name" value="Histidine kinase-like ATPase, C-terminal domain"/>
    <property type="match status" value="1"/>
</dbReference>
<dbReference type="Pfam" id="PF13581">
    <property type="entry name" value="HATPase_c_2"/>
    <property type="match status" value="1"/>
</dbReference>
<sequence length="150" mass="15672">MPETLPTTTTPVGARECWLPRHRRSAGIARRLLREYLSGLPDGARYADDGELLLGELVANAVAHAAAPRGRLVLARFALGEGGLEIEVHDASPDGGSLAGTAPADPEAEDESGRGLWLVARLAAAWGVRPRPGGVGKIVWCVCTAGAAKF</sequence>
<evidence type="ECO:0000256" key="1">
    <source>
        <dbReference type="ARBA" id="ARBA00022527"/>
    </source>
</evidence>